<keyword evidence="2" id="KW-0677">Repeat</keyword>
<protein>
    <recommendedName>
        <fullName evidence="5">26S proteasome non-ATPase regulatory subunit 4 homolog</fullName>
    </recommendedName>
    <alternativeName>
        <fullName evidence="4">26S proteasome regulatory subunit RPN10</fullName>
    </alternativeName>
</protein>
<name>A0A199VSP7_ANACO</name>
<dbReference type="InterPro" id="IPR049590">
    <property type="entry name" value="PSMD4_RAZUL-like"/>
</dbReference>
<dbReference type="GO" id="GO:0043161">
    <property type="term" value="P:proteasome-mediated ubiquitin-dependent protein catabolic process"/>
    <property type="evidence" value="ECO:0007669"/>
    <property type="project" value="TreeGrafter"/>
</dbReference>
<dbReference type="PROSITE" id="PS50330">
    <property type="entry name" value="UIM"/>
    <property type="match status" value="2"/>
</dbReference>
<evidence type="ECO:0000256" key="3">
    <source>
        <dbReference type="ARBA" id="ARBA00022942"/>
    </source>
</evidence>
<feature type="region of interest" description="Disordered" evidence="6">
    <location>
        <begin position="243"/>
        <end position="284"/>
    </location>
</feature>
<evidence type="ECO:0000256" key="4">
    <source>
        <dbReference type="ARBA" id="ARBA00044341"/>
    </source>
</evidence>
<dbReference type="PANTHER" id="PTHR10223">
    <property type="entry name" value="26S PROTEASOME NON-ATPASE REGULATORY SUBUNIT 4"/>
    <property type="match status" value="1"/>
</dbReference>
<evidence type="ECO:0000256" key="1">
    <source>
        <dbReference type="ARBA" id="ARBA00005574"/>
    </source>
</evidence>
<gene>
    <name evidence="8" type="ORF">ACMD2_05969</name>
</gene>
<feature type="domain" description="VWFA" evidence="7">
    <location>
        <begin position="5"/>
        <end position="188"/>
    </location>
</feature>
<dbReference type="Proteomes" id="UP000092600">
    <property type="component" value="Unassembled WGS sequence"/>
</dbReference>
<dbReference type="PANTHER" id="PTHR10223:SF0">
    <property type="entry name" value="26S PROTEASOME NON-ATPASE REGULATORY SUBUNIT 4"/>
    <property type="match status" value="1"/>
</dbReference>
<sequence length="399" mass="42365">MVLEATMICIDNSEWMRNGDYSPSRFQAQAEAVNLICGAKTQSNPENTVGVLTMAGKGVRVLVTPTSDLGKILACMHGLEVGGEANLPAGIQIAQLALKHRQNKKQQQRIIVFVGSPVKYDKKTLEAIGRKLKKNSVSLDIVDFGESDEGKPEKLDALVSAVNSSDSSHIVHAPPGPNALSDVLIRQVFITPIFTGDGDGGSGFAAAAAAAAAGGFEFGVDPNVDPELALALRVSMEEERARQEAAAKKAAEEATKQEASSSRDATMTEVERSSALPADDKRHQLTDDEAALLEQALAMSMDDVKSGSGAISDTAMSDPSVDDQDLALALQMSVQDSAKDSSESEMRKVVEDQAFVSSILTSLPGVDPNDPSVKDLLASLQGQSEKKEEEKKPENEDDK</sequence>
<evidence type="ECO:0000313" key="8">
    <source>
        <dbReference type="EMBL" id="OAY80079.1"/>
    </source>
</evidence>
<organism evidence="8 9">
    <name type="scientific">Ananas comosus</name>
    <name type="common">Pineapple</name>
    <name type="synonym">Ananas ananas</name>
    <dbReference type="NCBI Taxonomy" id="4615"/>
    <lineage>
        <taxon>Eukaryota</taxon>
        <taxon>Viridiplantae</taxon>
        <taxon>Streptophyta</taxon>
        <taxon>Embryophyta</taxon>
        <taxon>Tracheophyta</taxon>
        <taxon>Spermatophyta</taxon>
        <taxon>Magnoliopsida</taxon>
        <taxon>Liliopsida</taxon>
        <taxon>Poales</taxon>
        <taxon>Bromeliaceae</taxon>
        <taxon>Bromelioideae</taxon>
        <taxon>Ananas</taxon>
    </lineage>
</organism>
<dbReference type="Gene3D" id="1.10.287.3990">
    <property type="match status" value="1"/>
</dbReference>
<dbReference type="Pfam" id="PF02809">
    <property type="entry name" value="UIM"/>
    <property type="match status" value="3"/>
</dbReference>
<dbReference type="Gene3D" id="3.40.50.410">
    <property type="entry name" value="von Willebrand factor, type A domain"/>
    <property type="match status" value="1"/>
</dbReference>
<keyword evidence="3 8" id="KW-0647">Proteasome</keyword>
<dbReference type="CDD" id="cd01452">
    <property type="entry name" value="VWA_26S_proteasome_subunit"/>
    <property type="match status" value="1"/>
</dbReference>
<evidence type="ECO:0000313" key="9">
    <source>
        <dbReference type="Proteomes" id="UP000092600"/>
    </source>
</evidence>
<evidence type="ECO:0000259" key="7">
    <source>
        <dbReference type="PROSITE" id="PS50234"/>
    </source>
</evidence>
<dbReference type="STRING" id="4615.A0A199VSP7"/>
<dbReference type="InterPro" id="IPR036465">
    <property type="entry name" value="vWFA_dom_sf"/>
</dbReference>
<accession>A0A199VSP7</accession>
<reference evidence="8 9" key="1">
    <citation type="journal article" date="2016" name="DNA Res.">
        <title>The draft genome of MD-2 pineapple using hybrid error correction of long reads.</title>
        <authorList>
            <person name="Redwan R.M."/>
            <person name="Saidin A."/>
            <person name="Kumar S.V."/>
        </authorList>
    </citation>
    <scope>NUCLEOTIDE SEQUENCE [LARGE SCALE GENOMIC DNA]</scope>
    <source>
        <strain evidence="9">cv. MD2</strain>
        <tissue evidence="8">Leaf</tissue>
    </source>
</reference>
<dbReference type="GO" id="GO:0005829">
    <property type="term" value="C:cytosol"/>
    <property type="evidence" value="ECO:0007669"/>
    <property type="project" value="TreeGrafter"/>
</dbReference>
<evidence type="ECO:0000256" key="5">
    <source>
        <dbReference type="ARBA" id="ARBA00071116"/>
    </source>
</evidence>
<evidence type="ECO:0000256" key="2">
    <source>
        <dbReference type="ARBA" id="ARBA00022737"/>
    </source>
</evidence>
<dbReference type="CDD" id="cd22297">
    <property type="entry name" value="PSMD4_RAZUL"/>
    <property type="match status" value="1"/>
</dbReference>
<evidence type="ECO:0000256" key="6">
    <source>
        <dbReference type="SAM" id="MobiDB-lite"/>
    </source>
</evidence>
<dbReference type="SMART" id="SM00726">
    <property type="entry name" value="UIM"/>
    <property type="match status" value="3"/>
</dbReference>
<dbReference type="GO" id="GO:0005634">
    <property type="term" value="C:nucleus"/>
    <property type="evidence" value="ECO:0007669"/>
    <property type="project" value="TreeGrafter"/>
</dbReference>
<dbReference type="FunFam" id="3.40.50.410:FF:000005">
    <property type="entry name" value="26S proteasome non-ATPase regulatory subunit 4"/>
    <property type="match status" value="1"/>
</dbReference>
<feature type="compositionally biased region" description="Basic and acidic residues" evidence="6">
    <location>
        <begin position="243"/>
        <end position="256"/>
    </location>
</feature>
<dbReference type="GO" id="GO:0031593">
    <property type="term" value="F:polyubiquitin modification-dependent protein binding"/>
    <property type="evidence" value="ECO:0007669"/>
    <property type="project" value="TreeGrafter"/>
</dbReference>
<dbReference type="Pfam" id="PF13519">
    <property type="entry name" value="VWA_2"/>
    <property type="match status" value="1"/>
</dbReference>
<dbReference type="InterPro" id="IPR002035">
    <property type="entry name" value="VWF_A"/>
</dbReference>
<dbReference type="PROSITE" id="PS50234">
    <property type="entry name" value="VWFA"/>
    <property type="match status" value="1"/>
</dbReference>
<comment type="caution">
    <text evidence="8">The sequence shown here is derived from an EMBL/GenBank/DDBJ whole genome shotgun (WGS) entry which is preliminary data.</text>
</comment>
<feature type="region of interest" description="Disordered" evidence="6">
    <location>
        <begin position="361"/>
        <end position="399"/>
    </location>
</feature>
<dbReference type="GO" id="GO:0008540">
    <property type="term" value="C:proteasome regulatory particle, base subcomplex"/>
    <property type="evidence" value="ECO:0007669"/>
    <property type="project" value="TreeGrafter"/>
</dbReference>
<feature type="compositionally biased region" description="Basic and acidic residues" evidence="6">
    <location>
        <begin position="384"/>
        <end position="399"/>
    </location>
</feature>
<comment type="similarity">
    <text evidence="1">Belongs to the proteasome subunit S5A family.</text>
</comment>
<dbReference type="AlphaFoldDB" id="A0A199VSP7"/>
<dbReference type="InterPro" id="IPR027040">
    <property type="entry name" value="PSMD4"/>
</dbReference>
<dbReference type="SMART" id="SM00327">
    <property type="entry name" value="VWA"/>
    <property type="match status" value="1"/>
</dbReference>
<dbReference type="SUPFAM" id="SSF53300">
    <property type="entry name" value="vWA-like"/>
    <property type="match status" value="1"/>
</dbReference>
<dbReference type="InterPro" id="IPR003903">
    <property type="entry name" value="UIM_dom"/>
</dbReference>
<dbReference type="EMBL" id="LSRQ01000954">
    <property type="protein sequence ID" value="OAY80079.1"/>
    <property type="molecule type" value="Genomic_DNA"/>
</dbReference>
<dbReference type="FunFam" id="1.10.287.3990:FF:000004">
    <property type="entry name" value="26S proteasome regulatory subunit N10"/>
    <property type="match status" value="1"/>
</dbReference>
<proteinExistence type="inferred from homology"/>